<dbReference type="Proteomes" id="UP000179275">
    <property type="component" value="Unassembled WGS sequence"/>
</dbReference>
<dbReference type="Gene3D" id="3.30.70.2650">
    <property type="match status" value="1"/>
</dbReference>
<dbReference type="GO" id="GO:0006351">
    <property type="term" value="P:DNA-templated transcription"/>
    <property type="evidence" value="ECO:0007669"/>
    <property type="project" value="TreeGrafter"/>
</dbReference>
<dbReference type="AlphaFoldDB" id="A0A1F6W102"/>
<dbReference type="Pfam" id="PF20803">
    <property type="entry name" value="PaaX_M"/>
    <property type="match status" value="1"/>
</dbReference>
<reference evidence="2 3" key="1">
    <citation type="journal article" date="2016" name="Nat. Commun.">
        <title>Thousands of microbial genomes shed light on interconnected biogeochemical processes in an aquifer system.</title>
        <authorList>
            <person name="Anantharaman K."/>
            <person name="Brown C.T."/>
            <person name="Hug L.A."/>
            <person name="Sharon I."/>
            <person name="Castelle C.J."/>
            <person name="Probst A.J."/>
            <person name="Thomas B.C."/>
            <person name="Singh A."/>
            <person name="Wilkins M.J."/>
            <person name="Karaoz U."/>
            <person name="Brodie E.L."/>
            <person name="Williams K.H."/>
            <person name="Hubbard S.S."/>
            <person name="Banfield J.F."/>
        </authorList>
    </citation>
    <scope>NUCLEOTIDE SEQUENCE [LARGE SCALE GENOMIC DNA]</scope>
</reference>
<dbReference type="STRING" id="1801756.A3C67_00685"/>
<accession>A0A1F6W102</accession>
<sequence length="177" mass="21165">MVERKHIVKFKRFIDSGSKGLDLTKTLLFSVALGEKLSPDLYNKRKVTQAFSGLRRYKFIKKNKNRDIYSLTTKGENRLRHIVIDDIEIKKARNWDGKWRLVMYDLPIRFKKARNAFRWKLKDLGFFQFQKSVWIYPYPCEGEVVFVADFFGVRKYVEILGVNELSDDRKIRYHFGL</sequence>
<dbReference type="EMBL" id="MFUG01000017">
    <property type="protein sequence ID" value="OGI75591.1"/>
    <property type="molecule type" value="Genomic_DNA"/>
</dbReference>
<organism evidence="2 3">
    <name type="scientific">Candidatus Nomurabacteria bacterium RIFCSPHIGHO2_02_FULL_42_19</name>
    <dbReference type="NCBI Taxonomy" id="1801756"/>
    <lineage>
        <taxon>Bacteria</taxon>
        <taxon>Candidatus Nomuraibacteriota</taxon>
    </lineage>
</organism>
<proteinExistence type="predicted"/>
<evidence type="ECO:0000259" key="1">
    <source>
        <dbReference type="Pfam" id="PF20803"/>
    </source>
</evidence>
<dbReference type="PANTHER" id="PTHR30319">
    <property type="entry name" value="PHENYLACETIC ACID REGULATOR-RELATED TRANSCRIPTIONAL REPRESSOR"/>
    <property type="match status" value="1"/>
</dbReference>
<dbReference type="PANTHER" id="PTHR30319:SF1">
    <property type="entry name" value="TRANSCRIPTIONAL REPRESSOR PAAX"/>
    <property type="match status" value="1"/>
</dbReference>
<name>A0A1F6W102_9BACT</name>
<evidence type="ECO:0000313" key="3">
    <source>
        <dbReference type="Proteomes" id="UP000179275"/>
    </source>
</evidence>
<protein>
    <recommendedName>
        <fullName evidence="1">Transcriptional repressor PaaX-like central Cas2-like domain-containing protein</fullName>
    </recommendedName>
</protein>
<gene>
    <name evidence="2" type="ORF">A3C67_00685</name>
</gene>
<evidence type="ECO:0000313" key="2">
    <source>
        <dbReference type="EMBL" id="OGI75591.1"/>
    </source>
</evidence>
<feature type="domain" description="Transcriptional repressor PaaX-like central Cas2-like" evidence="1">
    <location>
        <begin position="93"/>
        <end position="163"/>
    </location>
</feature>
<dbReference type="InterPro" id="IPR048846">
    <property type="entry name" value="PaaX-like_central"/>
</dbReference>
<dbReference type="SUPFAM" id="SSF143430">
    <property type="entry name" value="TTP0101/SSO1404-like"/>
    <property type="match status" value="1"/>
</dbReference>
<comment type="caution">
    <text evidence="2">The sequence shown here is derived from an EMBL/GenBank/DDBJ whole genome shotgun (WGS) entry which is preliminary data.</text>
</comment>